<evidence type="ECO:0000256" key="6">
    <source>
        <dbReference type="SAM" id="SignalP"/>
    </source>
</evidence>
<dbReference type="SUPFAM" id="SSF56176">
    <property type="entry name" value="FAD-binding/transporter-associated domain-like"/>
    <property type="match status" value="1"/>
</dbReference>
<feature type="domain" description="FAD-binding PCMH-type" evidence="7">
    <location>
        <begin position="126"/>
        <end position="308"/>
    </location>
</feature>
<evidence type="ECO:0000313" key="9">
    <source>
        <dbReference type="Proteomes" id="UP001140562"/>
    </source>
</evidence>
<dbReference type="EMBL" id="JAPEUV010000050">
    <property type="protein sequence ID" value="KAJ4336342.1"/>
    <property type="molecule type" value="Genomic_DNA"/>
</dbReference>
<dbReference type="InterPro" id="IPR036318">
    <property type="entry name" value="FAD-bd_PCMH-like_sf"/>
</dbReference>
<dbReference type="GO" id="GO:0071949">
    <property type="term" value="F:FAD binding"/>
    <property type="evidence" value="ECO:0007669"/>
    <property type="project" value="InterPro"/>
</dbReference>
<dbReference type="PANTHER" id="PTHR42973">
    <property type="entry name" value="BINDING OXIDOREDUCTASE, PUTATIVE (AFU_ORTHOLOGUE AFUA_1G17690)-RELATED"/>
    <property type="match status" value="1"/>
</dbReference>
<keyword evidence="4" id="KW-0274">FAD</keyword>
<feature type="signal peptide" evidence="6">
    <location>
        <begin position="1"/>
        <end position="22"/>
    </location>
</feature>
<keyword evidence="5" id="KW-0560">Oxidoreductase</keyword>
<keyword evidence="6" id="KW-0732">Signal</keyword>
<dbReference type="InterPro" id="IPR050416">
    <property type="entry name" value="FAD-linked_Oxidoreductase"/>
</dbReference>
<name>A0A9W8WZD2_9PLEO</name>
<feature type="chain" id="PRO_5040730470" description="FAD-binding PCMH-type domain-containing protein" evidence="6">
    <location>
        <begin position="23"/>
        <end position="619"/>
    </location>
</feature>
<dbReference type="Pfam" id="PF08031">
    <property type="entry name" value="BBE"/>
    <property type="match status" value="1"/>
</dbReference>
<dbReference type="Gene3D" id="3.30.465.10">
    <property type="match status" value="2"/>
</dbReference>
<dbReference type="Pfam" id="PF01565">
    <property type="entry name" value="FAD_binding_4"/>
    <property type="match status" value="1"/>
</dbReference>
<evidence type="ECO:0000256" key="3">
    <source>
        <dbReference type="ARBA" id="ARBA00022630"/>
    </source>
</evidence>
<dbReference type="InterPro" id="IPR006094">
    <property type="entry name" value="Oxid_FAD_bind_N"/>
</dbReference>
<evidence type="ECO:0000256" key="4">
    <source>
        <dbReference type="ARBA" id="ARBA00022827"/>
    </source>
</evidence>
<organism evidence="8 9">
    <name type="scientific">Didymella glomerata</name>
    <dbReference type="NCBI Taxonomy" id="749621"/>
    <lineage>
        <taxon>Eukaryota</taxon>
        <taxon>Fungi</taxon>
        <taxon>Dikarya</taxon>
        <taxon>Ascomycota</taxon>
        <taxon>Pezizomycotina</taxon>
        <taxon>Dothideomycetes</taxon>
        <taxon>Pleosporomycetidae</taxon>
        <taxon>Pleosporales</taxon>
        <taxon>Pleosporineae</taxon>
        <taxon>Didymellaceae</taxon>
        <taxon>Didymella</taxon>
    </lineage>
</organism>
<keyword evidence="3" id="KW-0285">Flavoprotein</keyword>
<dbReference type="InterPro" id="IPR012951">
    <property type="entry name" value="BBE"/>
</dbReference>
<dbReference type="Proteomes" id="UP001140562">
    <property type="component" value="Unassembled WGS sequence"/>
</dbReference>
<dbReference type="AlphaFoldDB" id="A0A9W8WZD2"/>
<comment type="similarity">
    <text evidence="2">Belongs to the oxygen-dependent FAD-linked oxidoreductase family.</text>
</comment>
<evidence type="ECO:0000313" key="8">
    <source>
        <dbReference type="EMBL" id="KAJ4336342.1"/>
    </source>
</evidence>
<sequence length="619" mass="67247">MKPSNKVAFRLLLTSVAVSATASECKCTPADSCWPSLSDWTELNTTLSGALIRGRPPASVCYPKDPDYNEEACALVRVRWFDSTFHASDPVSIDYPIWTNNSCNPIYPNGTSVTGDPDAGERGCDADTYPAFVVNATQSSQVASVLKWASEKNIRIVVKATGHSYTGRSIGAGSLSIWTHNFRDIEYIHNFQPTSCPISEPFAAVRVAAGHTNGEIQTYLSKYNRVIVSGANPSVGIIGWLTGGGHGFLSTTYGMGSDNLLSATIVLPSGKTVVANPCHNPELFFAVRGGGGGTYGILTEVVLQTHPSPQTTLHTFTLASLPYTTDAQFWAAIGFLHAHMQRLKEGGMQGYYYIVGPPFASSLSLIWTFMLFDASSKTVEALMAPIEAYLAERADLFAHTENVTQAPTYFDIASRIQNEAVANGGSAYGSRLMSPASLADAAINAKVLRDIGPSGNASRPNGPVSNSMLIGHMVGSSAIPAYYPDVQSLNPAWRDTLVHLVVVEGWQDGSPQAVIDAVHKDVTAKTQKLRALSPDTGAYFNEADSQEPDWQTSFFANDYGRLLKIKREIDPENVLWCRKCVGSEVYVEQDGRLCVASKEGQDRREYAEKVFRERNELRH</sequence>
<comment type="caution">
    <text evidence="8">The sequence shown here is derived from an EMBL/GenBank/DDBJ whole genome shotgun (WGS) entry which is preliminary data.</text>
</comment>
<proteinExistence type="inferred from homology"/>
<dbReference type="PANTHER" id="PTHR42973:SF39">
    <property type="entry name" value="FAD-BINDING PCMH-TYPE DOMAIN-CONTAINING PROTEIN"/>
    <property type="match status" value="1"/>
</dbReference>
<dbReference type="InterPro" id="IPR016166">
    <property type="entry name" value="FAD-bd_PCMH"/>
</dbReference>
<dbReference type="GO" id="GO:0016491">
    <property type="term" value="F:oxidoreductase activity"/>
    <property type="evidence" value="ECO:0007669"/>
    <property type="project" value="UniProtKB-KW"/>
</dbReference>
<evidence type="ECO:0000256" key="1">
    <source>
        <dbReference type="ARBA" id="ARBA00001974"/>
    </source>
</evidence>
<gene>
    <name evidence="8" type="ORF">N0V87_005493</name>
</gene>
<evidence type="ECO:0000259" key="7">
    <source>
        <dbReference type="PROSITE" id="PS51387"/>
    </source>
</evidence>
<comment type="cofactor">
    <cofactor evidence="1">
        <name>FAD</name>
        <dbReference type="ChEBI" id="CHEBI:57692"/>
    </cofactor>
</comment>
<evidence type="ECO:0000256" key="2">
    <source>
        <dbReference type="ARBA" id="ARBA00005466"/>
    </source>
</evidence>
<keyword evidence="9" id="KW-1185">Reference proteome</keyword>
<dbReference type="InterPro" id="IPR016169">
    <property type="entry name" value="FAD-bd_PCMH_sub2"/>
</dbReference>
<dbReference type="PROSITE" id="PS51387">
    <property type="entry name" value="FAD_PCMH"/>
    <property type="match status" value="1"/>
</dbReference>
<dbReference type="OrthoDB" id="9983560at2759"/>
<protein>
    <recommendedName>
        <fullName evidence="7">FAD-binding PCMH-type domain-containing protein</fullName>
    </recommendedName>
</protein>
<reference evidence="8" key="1">
    <citation type="submission" date="2022-10" db="EMBL/GenBank/DDBJ databases">
        <title>Tapping the CABI collections for fungal endophytes: first genome assemblies for Collariella, Neodidymelliopsis, Ascochyta clinopodiicola, Didymella pomorum, Didymosphaeria variabile, Neocosmospora piperis and Neocucurbitaria cava.</title>
        <authorList>
            <person name="Hill R."/>
        </authorList>
    </citation>
    <scope>NUCLEOTIDE SEQUENCE</scope>
    <source>
        <strain evidence="8">IMI 360193</strain>
    </source>
</reference>
<evidence type="ECO:0000256" key="5">
    <source>
        <dbReference type="ARBA" id="ARBA00023002"/>
    </source>
</evidence>
<accession>A0A9W8WZD2</accession>